<evidence type="ECO:0000256" key="1">
    <source>
        <dbReference type="SAM" id="MobiDB-lite"/>
    </source>
</evidence>
<keyword evidence="4" id="KW-1185">Reference proteome</keyword>
<dbReference type="SUPFAM" id="SSF51905">
    <property type="entry name" value="FAD/NAD(P)-binding domain"/>
    <property type="match status" value="1"/>
</dbReference>
<evidence type="ECO:0000313" key="4">
    <source>
        <dbReference type="Proteomes" id="UP000829685"/>
    </source>
</evidence>
<dbReference type="Proteomes" id="UP000829685">
    <property type="component" value="Unassembled WGS sequence"/>
</dbReference>
<dbReference type="PANTHER" id="PTHR13847:SF279">
    <property type="entry name" value="FAD DEPENDENT OXIDOREDUCTASE DOMAIN-CONTAINING PROTEIN-RELATED"/>
    <property type="match status" value="1"/>
</dbReference>
<dbReference type="Gene3D" id="3.50.50.60">
    <property type="entry name" value="FAD/NAD(P)-binding domain"/>
    <property type="match status" value="1"/>
</dbReference>
<dbReference type="PANTHER" id="PTHR13847">
    <property type="entry name" value="SARCOSINE DEHYDROGENASE-RELATED"/>
    <property type="match status" value="1"/>
</dbReference>
<dbReference type="AlphaFoldDB" id="A0A9Q0AIC6"/>
<gene>
    <name evidence="3" type="ORF">JX265_012663</name>
</gene>
<protein>
    <recommendedName>
        <fullName evidence="2">FAD dependent oxidoreductase domain-containing protein</fullName>
    </recommendedName>
</protein>
<dbReference type="InterPro" id="IPR006076">
    <property type="entry name" value="FAD-dep_OxRdtase"/>
</dbReference>
<comment type="caution">
    <text evidence="3">The sequence shown here is derived from an EMBL/GenBank/DDBJ whole genome shotgun (WGS) entry which is preliminary data.</text>
</comment>
<reference evidence="3" key="1">
    <citation type="submission" date="2021-03" db="EMBL/GenBank/DDBJ databases">
        <title>Revisited historic fungal species revealed as producer of novel bioactive compounds through whole genome sequencing and comparative genomics.</title>
        <authorList>
            <person name="Vignolle G.A."/>
            <person name="Hochenegger N."/>
            <person name="Mach R.L."/>
            <person name="Mach-Aigner A.R."/>
            <person name="Javad Rahimi M."/>
            <person name="Salim K.A."/>
            <person name="Chan C.M."/>
            <person name="Lim L.B.L."/>
            <person name="Cai F."/>
            <person name="Druzhinina I.S."/>
            <person name="U'Ren J.M."/>
            <person name="Derntl C."/>
        </authorList>
    </citation>
    <scope>NUCLEOTIDE SEQUENCE</scope>
    <source>
        <strain evidence="3">TUCIM 5799</strain>
    </source>
</reference>
<feature type="domain" description="FAD dependent oxidoreductase" evidence="2">
    <location>
        <begin position="41"/>
        <end position="416"/>
    </location>
</feature>
<dbReference type="InterPro" id="IPR036188">
    <property type="entry name" value="FAD/NAD-bd_sf"/>
</dbReference>
<sequence length="464" mass="51310">MASDPQPTRSPVPNPVPSFWTASPRSLDDHRSTAELPKACDVVIIGGGFAGVATAYHLFKDNPNPPSIVLLEARKVCSGATGRNGGHVKPDMYYNVSKYSKLYGAEAAAELAAFEASHVYAVKSLVETEGLDCDFQLTRSIDVFLDPKHARETEEAYRELVTGGVVDLHDVAFTPKKDAERISGVKNAQCCFSFTAAHLWPLKMVQQLLERLLVKGLNLQANTPVTSVSSTRDDQGLWTVHTARGTIATRKVVYATNAYTSQLLPEYANRIVPIRGVCSHIVSSKGAHSPHLVNTYGIRFNSRHYDYLIPRADGSIVVGGAGQRFWHMKDQWFDNVRDDELVANAVPYFDDYMQRNFRGWESSDAKAEQVWTGIMGFSSDFMPHLGQVPDKSGQYIIAGFSGHGMPAILLSSKGVATMIREEIPFEKSGLPRVLKTTQERIDAERNLLEESMRPLWDGSFTAKL</sequence>
<organism evidence="3 4">
    <name type="scientific">Neoarthrinium moseri</name>
    <dbReference type="NCBI Taxonomy" id="1658444"/>
    <lineage>
        <taxon>Eukaryota</taxon>
        <taxon>Fungi</taxon>
        <taxon>Dikarya</taxon>
        <taxon>Ascomycota</taxon>
        <taxon>Pezizomycotina</taxon>
        <taxon>Sordariomycetes</taxon>
        <taxon>Xylariomycetidae</taxon>
        <taxon>Amphisphaeriales</taxon>
        <taxon>Apiosporaceae</taxon>
        <taxon>Neoarthrinium</taxon>
    </lineage>
</organism>
<evidence type="ECO:0000259" key="2">
    <source>
        <dbReference type="Pfam" id="PF01266"/>
    </source>
</evidence>
<dbReference type="Gene3D" id="3.30.9.10">
    <property type="entry name" value="D-Amino Acid Oxidase, subunit A, domain 2"/>
    <property type="match status" value="1"/>
</dbReference>
<dbReference type="GO" id="GO:0005737">
    <property type="term" value="C:cytoplasm"/>
    <property type="evidence" value="ECO:0007669"/>
    <property type="project" value="TreeGrafter"/>
</dbReference>
<dbReference type="EMBL" id="JAFIMR010000056">
    <property type="protein sequence ID" value="KAI1853832.1"/>
    <property type="molecule type" value="Genomic_DNA"/>
</dbReference>
<proteinExistence type="predicted"/>
<feature type="region of interest" description="Disordered" evidence="1">
    <location>
        <begin position="1"/>
        <end position="27"/>
    </location>
</feature>
<name>A0A9Q0AIC6_9PEZI</name>
<dbReference type="Pfam" id="PF01266">
    <property type="entry name" value="DAO"/>
    <property type="match status" value="1"/>
</dbReference>
<evidence type="ECO:0000313" key="3">
    <source>
        <dbReference type="EMBL" id="KAI1853832.1"/>
    </source>
</evidence>
<accession>A0A9Q0AIC6</accession>